<evidence type="ECO:0000313" key="8">
    <source>
        <dbReference type="EMBL" id="KAJ2676160.1"/>
    </source>
</evidence>
<protein>
    <recommendedName>
        <fullName evidence="7">Major facilitator superfamily (MFS) profile domain-containing protein</fullName>
    </recommendedName>
</protein>
<feature type="transmembrane region" description="Helical" evidence="6">
    <location>
        <begin position="168"/>
        <end position="187"/>
    </location>
</feature>
<feature type="transmembrane region" description="Helical" evidence="6">
    <location>
        <begin position="306"/>
        <end position="326"/>
    </location>
</feature>
<dbReference type="FunFam" id="1.20.1250.20:FF:000018">
    <property type="entry name" value="MFS transporter permease"/>
    <property type="match status" value="1"/>
</dbReference>
<evidence type="ECO:0000259" key="7">
    <source>
        <dbReference type="PROSITE" id="PS50850"/>
    </source>
</evidence>
<feature type="transmembrane region" description="Helical" evidence="6">
    <location>
        <begin position="332"/>
        <end position="353"/>
    </location>
</feature>
<evidence type="ECO:0000256" key="4">
    <source>
        <dbReference type="ARBA" id="ARBA00022989"/>
    </source>
</evidence>
<keyword evidence="2" id="KW-0813">Transport</keyword>
<comment type="caution">
    <text evidence="8">The sequence shown here is derived from an EMBL/GenBank/DDBJ whole genome shotgun (WGS) entry which is preliminary data.</text>
</comment>
<keyword evidence="5 6" id="KW-0472">Membrane</keyword>
<dbReference type="PROSITE" id="PS50850">
    <property type="entry name" value="MFS"/>
    <property type="match status" value="1"/>
</dbReference>
<dbReference type="InterPro" id="IPR011701">
    <property type="entry name" value="MFS"/>
</dbReference>
<dbReference type="GO" id="GO:0016020">
    <property type="term" value="C:membrane"/>
    <property type="evidence" value="ECO:0007669"/>
    <property type="project" value="UniProtKB-SubCell"/>
</dbReference>
<dbReference type="Proteomes" id="UP001151518">
    <property type="component" value="Unassembled WGS sequence"/>
</dbReference>
<feature type="transmembrane region" description="Helical" evidence="6">
    <location>
        <begin position="134"/>
        <end position="156"/>
    </location>
</feature>
<dbReference type="InterPro" id="IPR020846">
    <property type="entry name" value="MFS_dom"/>
</dbReference>
<comment type="subcellular location">
    <subcellularLocation>
        <location evidence="1">Membrane</location>
        <topology evidence="1">Multi-pass membrane protein</topology>
    </subcellularLocation>
</comment>
<dbReference type="Pfam" id="PF07690">
    <property type="entry name" value="MFS_1"/>
    <property type="match status" value="1"/>
</dbReference>
<dbReference type="InterPro" id="IPR036259">
    <property type="entry name" value="MFS_trans_sf"/>
</dbReference>
<name>A0A9W8G807_9FUNG</name>
<sequence length="484" mass="53855">MELDKHQSPDMLSEQGDAIAATDAGADQQLIRSYLWKVDLHLLPLAFAMYFFAVIDRNNIGNAKVAGMDTQLKLHGEQFNWIISAFFFTYIFCEVPSNIMLKKVGARLWIPFIAICWSVLVACMAAAKSYGSLVAVRVLMGVFEAGFVPGFIYITSFWYTKRQQAPRIALFFSAGVFAGIWAGPLAARLQKINGSLMGYQYIFIIEACITIGLAIVMAFTWQNYPETASFLTEKEREAALKILAEDKALSPKADYSTKQVLRALSDWTVWAYAIIFWAAVTGGTTQAIFGPTLISAMDYTSTRAQVLSAAPSACGFVSQIISMFLPRIYPHFSVWIMLFSAAACAFYAVIACVENHHVRFAFLCLSNFALSPNMPLVSVWMSSNVLGVTKKGVASACTVMLGGIAGLIGSHIYRSQDAPQYKFGHMFVCICNAVIFLIAFALNLYFKYENRRRDKGESSLYARTLTEAEAEELCDERPDHRYTR</sequence>
<evidence type="ECO:0000256" key="2">
    <source>
        <dbReference type="ARBA" id="ARBA00022448"/>
    </source>
</evidence>
<feature type="transmembrane region" description="Helical" evidence="6">
    <location>
        <begin position="40"/>
        <end position="58"/>
    </location>
</feature>
<gene>
    <name evidence="8" type="ORF">GGI25_003665</name>
</gene>
<keyword evidence="4 6" id="KW-1133">Transmembrane helix</keyword>
<dbReference type="AlphaFoldDB" id="A0A9W8G807"/>
<dbReference type="PANTHER" id="PTHR43791">
    <property type="entry name" value="PERMEASE-RELATED"/>
    <property type="match status" value="1"/>
</dbReference>
<keyword evidence="3 6" id="KW-0812">Transmembrane</keyword>
<dbReference type="Gene3D" id="1.20.1250.20">
    <property type="entry name" value="MFS general substrate transporter like domains"/>
    <property type="match status" value="2"/>
</dbReference>
<reference evidence="8" key="1">
    <citation type="submission" date="2022-07" db="EMBL/GenBank/DDBJ databases">
        <title>Phylogenomic reconstructions and comparative analyses of Kickxellomycotina fungi.</title>
        <authorList>
            <person name="Reynolds N.K."/>
            <person name="Stajich J.E."/>
            <person name="Barry K."/>
            <person name="Grigoriev I.V."/>
            <person name="Crous P."/>
            <person name="Smith M.E."/>
        </authorList>
    </citation>
    <scope>NUCLEOTIDE SEQUENCE</scope>
    <source>
        <strain evidence="8">NRRL 3115</strain>
    </source>
</reference>
<proteinExistence type="predicted"/>
<evidence type="ECO:0000256" key="3">
    <source>
        <dbReference type="ARBA" id="ARBA00022692"/>
    </source>
</evidence>
<feature type="transmembrane region" description="Helical" evidence="6">
    <location>
        <begin position="393"/>
        <end position="413"/>
    </location>
</feature>
<evidence type="ECO:0000313" key="9">
    <source>
        <dbReference type="Proteomes" id="UP001151518"/>
    </source>
</evidence>
<dbReference type="SUPFAM" id="SSF103473">
    <property type="entry name" value="MFS general substrate transporter"/>
    <property type="match status" value="1"/>
</dbReference>
<feature type="transmembrane region" description="Helical" evidence="6">
    <location>
        <begin position="269"/>
        <end position="294"/>
    </location>
</feature>
<evidence type="ECO:0000256" key="5">
    <source>
        <dbReference type="ARBA" id="ARBA00023136"/>
    </source>
</evidence>
<dbReference type="EMBL" id="JANBTW010000042">
    <property type="protein sequence ID" value="KAJ2676160.1"/>
    <property type="molecule type" value="Genomic_DNA"/>
</dbReference>
<accession>A0A9W8G807</accession>
<evidence type="ECO:0000256" key="1">
    <source>
        <dbReference type="ARBA" id="ARBA00004141"/>
    </source>
</evidence>
<dbReference type="PANTHER" id="PTHR43791:SF36">
    <property type="entry name" value="TRANSPORTER, PUTATIVE (AFU_ORTHOLOGUE AFUA_6G08340)-RELATED"/>
    <property type="match status" value="1"/>
</dbReference>
<dbReference type="OrthoDB" id="3639251at2759"/>
<feature type="transmembrane region" description="Helical" evidence="6">
    <location>
        <begin position="199"/>
        <end position="221"/>
    </location>
</feature>
<evidence type="ECO:0000256" key="6">
    <source>
        <dbReference type="SAM" id="Phobius"/>
    </source>
</evidence>
<organism evidence="8 9">
    <name type="scientific">Coemansia spiralis</name>
    <dbReference type="NCBI Taxonomy" id="417178"/>
    <lineage>
        <taxon>Eukaryota</taxon>
        <taxon>Fungi</taxon>
        <taxon>Fungi incertae sedis</taxon>
        <taxon>Zoopagomycota</taxon>
        <taxon>Kickxellomycotina</taxon>
        <taxon>Kickxellomycetes</taxon>
        <taxon>Kickxellales</taxon>
        <taxon>Kickxellaceae</taxon>
        <taxon>Coemansia</taxon>
    </lineage>
</organism>
<dbReference type="GO" id="GO:0022857">
    <property type="term" value="F:transmembrane transporter activity"/>
    <property type="evidence" value="ECO:0007669"/>
    <property type="project" value="InterPro"/>
</dbReference>
<feature type="transmembrane region" description="Helical" evidence="6">
    <location>
        <begin position="79"/>
        <end position="100"/>
    </location>
</feature>
<feature type="domain" description="Major facilitator superfamily (MFS) profile" evidence="7">
    <location>
        <begin position="42"/>
        <end position="451"/>
    </location>
</feature>
<feature type="transmembrane region" description="Helical" evidence="6">
    <location>
        <begin position="360"/>
        <end position="381"/>
    </location>
</feature>
<feature type="transmembrane region" description="Helical" evidence="6">
    <location>
        <begin position="425"/>
        <end position="446"/>
    </location>
</feature>
<feature type="transmembrane region" description="Helical" evidence="6">
    <location>
        <begin position="106"/>
        <end position="127"/>
    </location>
</feature>